<dbReference type="AlphaFoldDB" id="X1NQG5"/>
<name>X1NQG5_9ZZZZ</name>
<dbReference type="EMBL" id="BARV01025738">
    <property type="protein sequence ID" value="GAI46282.1"/>
    <property type="molecule type" value="Genomic_DNA"/>
</dbReference>
<gene>
    <name evidence="1" type="ORF">S06H3_41713</name>
</gene>
<reference evidence="1" key="1">
    <citation type="journal article" date="2014" name="Front. Microbiol.">
        <title>High frequency of phylogenetically diverse reductive dehalogenase-homologous genes in deep subseafloor sedimentary metagenomes.</title>
        <authorList>
            <person name="Kawai M."/>
            <person name="Futagami T."/>
            <person name="Toyoda A."/>
            <person name="Takaki Y."/>
            <person name="Nishi S."/>
            <person name="Hori S."/>
            <person name="Arai W."/>
            <person name="Tsubouchi T."/>
            <person name="Morono Y."/>
            <person name="Uchiyama I."/>
            <person name="Ito T."/>
            <person name="Fujiyama A."/>
            <person name="Inagaki F."/>
            <person name="Takami H."/>
        </authorList>
    </citation>
    <scope>NUCLEOTIDE SEQUENCE</scope>
    <source>
        <strain evidence="1">Expedition CK06-06</strain>
    </source>
</reference>
<proteinExistence type="predicted"/>
<sequence length="31" mass="3555">MRKKIFSFTSLLLLLLPFTLIAQTTPDEFLG</sequence>
<feature type="non-terminal residue" evidence="1">
    <location>
        <position position="31"/>
    </location>
</feature>
<organism evidence="1">
    <name type="scientific">marine sediment metagenome</name>
    <dbReference type="NCBI Taxonomy" id="412755"/>
    <lineage>
        <taxon>unclassified sequences</taxon>
        <taxon>metagenomes</taxon>
        <taxon>ecological metagenomes</taxon>
    </lineage>
</organism>
<accession>X1NQG5</accession>
<evidence type="ECO:0000313" key="1">
    <source>
        <dbReference type="EMBL" id="GAI46282.1"/>
    </source>
</evidence>
<protein>
    <submittedName>
        <fullName evidence="1">Uncharacterized protein</fullName>
    </submittedName>
</protein>
<comment type="caution">
    <text evidence="1">The sequence shown here is derived from an EMBL/GenBank/DDBJ whole genome shotgun (WGS) entry which is preliminary data.</text>
</comment>